<gene>
    <name evidence="1" type="ORF">BVRB_039210</name>
</gene>
<name>A0A0J7YPP1_BETVV</name>
<keyword evidence="2" id="KW-1185">Reference proteome</keyword>
<dbReference type="Proteomes" id="UP000035740">
    <property type="component" value="Unassembled WGS sequence"/>
</dbReference>
<evidence type="ECO:0000313" key="2">
    <source>
        <dbReference type="Proteomes" id="UP000035740"/>
    </source>
</evidence>
<dbReference type="Gramene" id="KMS65123">
    <property type="protein sequence ID" value="KMS65123"/>
    <property type="gene ID" value="BVRB_039210"/>
</dbReference>
<protein>
    <submittedName>
        <fullName evidence="1">Uncharacterized protein</fullName>
    </submittedName>
</protein>
<dbReference type="AlphaFoldDB" id="A0A0J7YPP1"/>
<accession>A0A0J7YPP1</accession>
<sequence length="82" mass="9256">MGRPIFCMLLKNSLSTMLDFCLRQETIDDALHWRGQRTVEPAAGWTAILVELPLSGWRELTGAGIRLSMVDDEMTKCEKTVT</sequence>
<reference evidence="1 2" key="1">
    <citation type="journal article" date="2014" name="Nature">
        <title>The genome of the recently domesticated crop plant sugar beet (Beta vulgaris).</title>
        <authorList>
            <person name="Dohm J.C."/>
            <person name="Minoche A.E."/>
            <person name="Holtgrawe D."/>
            <person name="Capella-Gutierrez S."/>
            <person name="Zakrzewski F."/>
            <person name="Tafer H."/>
            <person name="Rupp O."/>
            <person name="Sorensen T.R."/>
            <person name="Stracke R."/>
            <person name="Reinhardt R."/>
            <person name="Goesmann A."/>
            <person name="Kraft T."/>
            <person name="Schulz B."/>
            <person name="Stadler P.F."/>
            <person name="Schmidt T."/>
            <person name="Gabaldon T."/>
            <person name="Lehrach H."/>
            <person name="Weisshaar B."/>
            <person name="Himmelbauer H."/>
        </authorList>
    </citation>
    <scope>NUCLEOTIDE SEQUENCE [LARGE SCALE GENOMIC DNA]</scope>
    <source>
        <tissue evidence="1">Taproot</tissue>
    </source>
</reference>
<dbReference type="EMBL" id="KQ114302">
    <property type="protein sequence ID" value="KMS65123.1"/>
    <property type="molecule type" value="Genomic_DNA"/>
</dbReference>
<organism evidence="1 2">
    <name type="scientific">Beta vulgaris subsp. vulgaris</name>
    <name type="common">Beet</name>
    <dbReference type="NCBI Taxonomy" id="3555"/>
    <lineage>
        <taxon>Eukaryota</taxon>
        <taxon>Viridiplantae</taxon>
        <taxon>Streptophyta</taxon>
        <taxon>Embryophyta</taxon>
        <taxon>Tracheophyta</taxon>
        <taxon>Spermatophyta</taxon>
        <taxon>Magnoliopsida</taxon>
        <taxon>eudicotyledons</taxon>
        <taxon>Gunneridae</taxon>
        <taxon>Pentapetalae</taxon>
        <taxon>Caryophyllales</taxon>
        <taxon>Chenopodiaceae</taxon>
        <taxon>Betoideae</taxon>
        <taxon>Beta</taxon>
    </lineage>
</organism>
<proteinExistence type="predicted"/>
<feature type="non-terminal residue" evidence="1">
    <location>
        <position position="82"/>
    </location>
</feature>
<evidence type="ECO:0000313" key="1">
    <source>
        <dbReference type="EMBL" id="KMS65123.1"/>
    </source>
</evidence>